<feature type="domain" description="Sulfotransferase" evidence="4">
    <location>
        <begin position="17"/>
        <end position="279"/>
    </location>
</feature>
<sequence length="282" mass="32286">MEIQAIITFQKHFQAKDSDVIVATIPKSGTTWLKALTFAIVNRHRFTTSISHPLLTSNPHELVPFLEYTVYGDAPNNQVPDLSNMAEPRLFGTHIPYPSLAMSIKESNSKIIYICRNPLDTFVSTWIFLNKIKPKHLPDFGLEEAFDMYCKGIIGFGPTWNQMLGYWNESLARPSKVLFLKYEDLKKDVEINVKRIAEFLGCPFTEEEESIGMIESIIKLCSFENMKELEANKSGTFGRNFERKYLFRKAETGDWVNYLSPKMAEKLSQIMEQKLSGSGLSF</sequence>
<dbReference type="EMBL" id="KQ484876">
    <property type="protein sequence ID" value="KYP33476.1"/>
    <property type="molecule type" value="Genomic_DNA"/>
</dbReference>
<gene>
    <name evidence="5" type="ORF">KK1_045667</name>
</gene>
<dbReference type="Gene3D" id="3.40.50.300">
    <property type="entry name" value="P-loop containing nucleotide triphosphate hydrolases"/>
    <property type="match status" value="1"/>
</dbReference>
<evidence type="ECO:0000259" key="4">
    <source>
        <dbReference type="Pfam" id="PF00685"/>
    </source>
</evidence>
<dbReference type="Gramene" id="C.cajan_44406.t">
    <property type="protein sequence ID" value="C.cajan_44406.t.cds1"/>
    <property type="gene ID" value="C.cajan_44406"/>
</dbReference>
<reference evidence="5" key="1">
    <citation type="journal article" date="2012" name="Nat. Biotechnol.">
        <title>Draft genome sequence of pigeonpea (Cajanus cajan), an orphan legume crop of resource-poor farmers.</title>
        <authorList>
            <person name="Varshney R.K."/>
            <person name="Chen W."/>
            <person name="Li Y."/>
            <person name="Bharti A.K."/>
            <person name="Saxena R.K."/>
            <person name="Schlueter J.A."/>
            <person name="Donoghue M.T."/>
            <person name="Azam S."/>
            <person name="Fan G."/>
            <person name="Whaley A.M."/>
            <person name="Farmer A.D."/>
            <person name="Sheridan J."/>
            <person name="Iwata A."/>
            <person name="Tuteja R."/>
            <person name="Penmetsa R.V."/>
            <person name="Wu W."/>
            <person name="Upadhyaya H.D."/>
            <person name="Yang S.P."/>
            <person name="Shah T."/>
            <person name="Saxena K.B."/>
            <person name="Michael T."/>
            <person name="McCombie W.R."/>
            <person name="Yang B."/>
            <person name="Zhang G."/>
            <person name="Yang H."/>
            <person name="Wang J."/>
            <person name="Spillane C."/>
            <person name="Cook D.R."/>
            <person name="May G.D."/>
            <person name="Xu X."/>
            <person name="Jackson S.A."/>
        </authorList>
    </citation>
    <scope>NUCLEOTIDE SEQUENCE [LARGE SCALE GENOMIC DNA]</scope>
</reference>
<evidence type="ECO:0000256" key="3">
    <source>
        <dbReference type="RuleBase" id="RU361155"/>
    </source>
</evidence>
<dbReference type="InterPro" id="IPR027417">
    <property type="entry name" value="P-loop_NTPase"/>
</dbReference>
<dbReference type="Proteomes" id="UP000075243">
    <property type="component" value="Unassembled WGS sequence"/>
</dbReference>
<name>A0A151QTB4_CAJCA</name>
<evidence type="ECO:0000313" key="5">
    <source>
        <dbReference type="EMBL" id="KYP33476.1"/>
    </source>
</evidence>
<keyword evidence="2 3" id="KW-0808">Transferase</keyword>
<dbReference type="AlphaFoldDB" id="A0A151QTB4"/>
<accession>A0A151QTB4</accession>
<evidence type="ECO:0000256" key="1">
    <source>
        <dbReference type="ARBA" id="ARBA00005771"/>
    </source>
</evidence>
<dbReference type="Pfam" id="PF00685">
    <property type="entry name" value="Sulfotransfer_1"/>
    <property type="match status" value="1"/>
</dbReference>
<dbReference type="EC" id="2.8.2.-" evidence="3"/>
<proteinExistence type="inferred from homology"/>
<dbReference type="PANTHER" id="PTHR11783">
    <property type="entry name" value="SULFOTRANSFERASE SULT"/>
    <property type="match status" value="1"/>
</dbReference>
<dbReference type="InterPro" id="IPR000863">
    <property type="entry name" value="Sulfotransferase_dom"/>
</dbReference>
<evidence type="ECO:0000256" key="2">
    <source>
        <dbReference type="ARBA" id="ARBA00022679"/>
    </source>
</evidence>
<dbReference type="SUPFAM" id="SSF52540">
    <property type="entry name" value="P-loop containing nucleoside triphosphate hydrolases"/>
    <property type="match status" value="1"/>
</dbReference>
<organism evidence="5 6">
    <name type="scientific">Cajanus cajan</name>
    <name type="common">Pigeon pea</name>
    <name type="synonym">Cajanus indicus</name>
    <dbReference type="NCBI Taxonomy" id="3821"/>
    <lineage>
        <taxon>Eukaryota</taxon>
        <taxon>Viridiplantae</taxon>
        <taxon>Streptophyta</taxon>
        <taxon>Embryophyta</taxon>
        <taxon>Tracheophyta</taxon>
        <taxon>Spermatophyta</taxon>
        <taxon>Magnoliopsida</taxon>
        <taxon>eudicotyledons</taxon>
        <taxon>Gunneridae</taxon>
        <taxon>Pentapetalae</taxon>
        <taxon>rosids</taxon>
        <taxon>fabids</taxon>
        <taxon>Fabales</taxon>
        <taxon>Fabaceae</taxon>
        <taxon>Papilionoideae</taxon>
        <taxon>50 kb inversion clade</taxon>
        <taxon>NPAAA clade</taxon>
        <taxon>indigoferoid/millettioid clade</taxon>
        <taxon>Phaseoleae</taxon>
        <taxon>Cajanus</taxon>
    </lineage>
</organism>
<keyword evidence="6" id="KW-1185">Reference proteome</keyword>
<comment type="similarity">
    <text evidence="1 3">Belongs to the sulfotransferase 1 family.</text>
</comment>
<dbReference type="GO" id="GO:0008146">
    <property type="term" value="F:sulfotransferase activity"/>
    <property type="evidence" value="ECO:0007669"/>
    <property type="project" value="InterPro"/>
</dbReference>
<evidence type="ECO:0000313" key="6">
    <source>
        <dbReference type="Proteomes" id="UP000075243"/>
    </source>
</evidence>
<dbReference type="OMA" id="EFPILEC"/>
<protein>
    <recommendedName>
        <fullName evidence="3">Sulfotransferase</fullName>
        <ecNumber evidence="3">2.8.2.-</ecNumber>
    </recommendedName>
</protein>